<keyword evidence="2" id="KW-1185">Reference proteome</keyword>
<reference evidence="1 2" key="1">
    <citation type="submission" date="2017-10" db="EMBL/GenBank/DDBJ databases">
        <authorList>
            <person name="Koppala N."/>
            <person name="Smith C."/>
            <person name="Hicks E."/>
            <person name="VanDolah M."/>
            <person name="Fryberger R."/>
            <person name="Simpson Z."/>
            <person name="Schmith W."/>
            <person name="Rense A."/>
            <person name="Bortz R.L."/>
            <person name="Warner M.H."/>
            <person name="Garlena R.A."/>
            <person name="Russell D.A."/>
            <person name="Pope W.H."/>
            <person name="Jacobs-Sera D."/>
            <person name="Hendrix R.W."/>
            <person name="Hatfull G.F."/>
        </authorList>
    </citation>
    <scope>NUCLEOTIDE SEQUENCE [LARGE SCALE GENOMIC DNA]</scope>
</reference>
<gene>
    <name evidence="1" type="ORF">SEA_BIRKSANDSOCKS_109</name>
</gene>
<organism evidence="1 2">
    <name type="scientific">Gordonia phage BirksAndSocks</name>
    <dbReference type="NCBI Taxonomy" id="2047831"/>
    <lineage>
        <taxon>Viruses</taxon>
        <taxon>Duplodnaviria</taxon>
        <taxon>Heunggongvirae</taxon>
        <taxon>Uroviricota</taxon>
        <taxon>Caudoviricetes</taxon>
        <taxon>Montyvirus</taxon>
        <taxon>Montyvirus birksandsocks</taxon>
    </lineage>
</organism>
<protein>
    <submittedName>
        <fullName evidence="1">Uncharacterized protein</fullName>
    </submittedName>
</protein>
<evidence type="ECO:0000313" key="2">
    <source>
        <dbReference type="Proteomes" id="UP000240474"/>
    </source>
</evidence>
<dbReference type="Proteomes" id="UP000240474">
    <property type="component" value="Segment"/>
</dbReference>
<sequence>MAITQGTIVCDPNEPDIIGVVIEHPAVDPEGQAHDDLATVRWTRRGEPSFNDLEEVSTLTAW</sequence>
<name>A0A2H4YDH1_9CAUD</name>
<accession>A0A2H4YDH1</accession>
<dbReference type="EMBL" id="MG099940">
    <property type="protein sequence ID" value="AUE22218.1"/>
    <property type="molecule type" value="Genomic_DNA"/>
</dbReference>
<proteinExistence type="predicted"/>
<evidence type="ECO:0000313" key="1">
    <source>
        <dbReference type="EMBL" id="AUE22218.1"/>
    </source>
</evidence>